<organism evidence="10 11">
    <name type="scientific">Parthenolecanium corni</name>
    <dbReference type="NCBI Taxonomy" id="536013"/>
    <lineage>
        <taxon>Eukaryota</taxon>
        <taxon>Metazoa</taxon>
        <taxon>Ecdysozoa</taxon>
        <taxon>Arthropoda</taxon>
        <taxon>Hexapoda</taxon>
        <taxon>Insecta</taxon>
        <taxon>Pterygota</taxon>
        <taxon>Neoptera</taxon>
        <taxon>Paraneoptera</taxon>
        <taxon>Hemiptera</taxon>
        <taxon>Sternorrhyncha</taxon>
        <taxon>Coccoidea</taxon>
        <taxon>Coccidae</taxon>
        <taxon>Parthenolecanium</taxon>
    </lineage>
</organism>
<evidence type="ECO:0000256" key="1">
    <source>
        <dbReference type="ARBA" id="ARBA00004498"/>
    </source>
</evidence>
<keyword evidence="4" id="KW-0677">Repeat</keyword>
<feature type="region of interest" description="Disordered" evidence="7">
    <location>
        <begin position="294"/>
        <end position="313"/>
    </location>
</feature>
<keyword evidence="3" id="KW-0964">Secreted</keyword>
<accession>A0AAN9TE32</accession>
<dbReference type="PANTHER" id="PTHR11311:SF23">
    <property type="entry name" value="SPONDIN-1"/>
    <property type="match status" value="1"/>
</dbReference>
<dbReference type="InterPro" id="IPR051418">
    <property type="entry name" value="Spondin/Thrombospondin_T1"/>
</dbReference>
<evidence type="ECO:0000256" key="4">
    <source>
        <dbReference type="ARBA" id="ARBA00022737"/>
    </source>
</evidence>
<feature type="domain" description="Reelin" evidence="8">
    <location>
        <begin position="1"/>
        <end position="149"/>
    </location>
</feature>
<dbReference type="InterPro" id="IPR038678">
    <property type="entry name" value="Spondin_N_sf"/>
</dbReference>
<dbReference type="Pfam" id="PF00090">
    <property type="entry name" value="TSP_1"/>
    <property type="match status" value="2"/>
</dbReference>
<comment type="subcellular location">
    <subcellularLocation>
        <location evidence="1">Secreted</location>
        <location evidence="1">Extracellular space</location>
        <location evidence="1">Extracellular matrix</location>
    </subcellularLocation>
</comment>
<protein>
    <recommendedName>
        <fullName evidence="2">Spondin-1</fullName>
    </recommendedName>
    <alternativeName>
        <fullName evidence="6">F-spondin</fullName>
    </alternativeName>
</protein>
<dbReference type="InterPro" id="IPR000884">
    <property type="entry name" value="TSP1_rpt"/>
</dbReference>
<keyword evidence="3" id="KW-0272">Extracellular matrix</keyword>
<dbReference type="Gene3D" id="2.60.40.2130">
    <property type="entry name" value="F-spondin domain"/>
    <property type="match status" value="1"/>
</dbReference>
<dbReference type="GO" id="GO:0007155">
    <property type="term" value="P:cell adhesion"/>
    <property type="evidence" value="ECO:0007669"/>
    <property type="project" value="UniProtKB-KW"/>
</dbReference>
<dbReference type="PROSITE" id="PS51019">
    <property type="entry name" value="REELIN"/>
    <property type="match status" value="1"/>
</dbReference>
<dbReference type="InterPro" id="IPR002861">
    <property type="entry name" value="Reeler_dom"/>
</dbReference>
<evidence type="ECO:0000256" key="2">
    <source>
        <dbReference type="ARBA" id="ARBA00019594"/>
    </source>
</evidence>
<evidence type="ECO:0000313" key="11">
    <source>
        <dbReference type="Proteomes" id="UP001367676"/>
    </source>
</evidence>
<dbReference type="SMART" id="SM00209">
    <property type="entry name" value="TSP1"/>
    <property type="match status" value="2"/>
</dbReference>
<dbReference type="EMBL" id="JBBCAQ010000033">
    <property type="protein sequence ID" value="KAK7582754.1"/>
    <property type="molecule type" value="Genomic_DNA"/>
</dbReference>
<evidence type="ECO:0000256" key="3">
    <source>
        <dbReference type="ARBA" id="ARBA00022530"/>
    </source>
</evidence>
<dbReference type="Pfam" id="PF06468">
    <property type="entry name" value="Spond_N"/>
    <property type="match status" value="1"/>
</dbReference>
<dbReference type="InterPro" id="IPR036383">
    <property type="entry name" value="TSP1_rpt_sf"/>
</dbReference>
<dbReference type="AlphaFoldDB" id="A0AAN9TE32"/>
<evidence type="ECO:0000259" key="8">
    <source>
        <dbReference type="PROSITE" id="PS51019"/>
    </source>
</evidence>
<dbReference type="PROSITE" id="PS51020">
    <property type="entry name" value="SPONDIN"/>
    <property type="match status" value="1"/>
</dbReference>
<dbReference type="PANTHER" id="PTHR11311">
    <property type="entry name" value="SPONDIN"/>
    <property type="match status" value="1"/>
</dbReference>
<sequence length="452" mass="51637">MSCYWLVQGRDECDKFFLTIEKEPEYFVPKSAYIVGIESNNVNTFSTFGLTAEAVGENGGFGQTGWFSLMFDDRETQFSSDEINTIEQKSTSPKQSIHVLWTAPISSKQNCVLFNHSRNMTMWTEGQYATEGLRQIAEFGSRSIMESELLEKKKHLRSLIKMAGLWYPRMNLNTSTTFRVDKRRNLISLAAMLGPSPDWFTGISNLNLCTKDCSWIENKVLDLGLYDAGTDSGISYMSPNAPTLPQERVYRITSRYPEDPRAPFYSMEGEEMKPIGRLYLHRNQITQKSCIDESNMFDSDHSDESEKDRRESIDEDALLLSDENCKTSGWSEWSECTATCGIGFMTRTRRFLKASGYKKCKHVSVFESKKCMEPPCKTTTVEQENANCTTSPWSDWSPCTATCGKGLRIRIRHLIVGRELKEFCQKKVVLEERRECNRTADCIINETEAKGI</sequence>
<dbReference type="Proteomes" id="UP001367676">
    <property type="component" value="Unassembled WGS sequence"/>
</dbReference>
<evidence type="ECO:0000259" key="9">
    <source>
        <dbReference type="PROSITE" id="PS51020"/>
    </source>
</evidence>
<evidence type="ECO:0000256" key="5">
    <source>
        <dbReference type="ARBA" id="ARBA00022889"/>
    </source>
</evidence>
<feature type="compositionally biased region" description="Basic and acidic residues" evidence="7">
    <location>
        <begin position="298"/>
        <end position="312"/>
    </location>
</feature>
<dbReference type="Gene3D" id="2.20.100.10">
    <property type="entry name" value="Thrombospondin type-1 (TSP1) repeat"/>
    <property type="match status" value="2"/>
</dbReference>
<dbReference type="CDD" id="cd08544">
    <property type="entry name" value="Reeler"/>
    <property type="match status" value="1"/>
</dbReference>
<evidence type="ECO:0000313" key="10">
    <source>
        <dbReference type="EMBL" id="KAK7582754.1"/>
    </source>
</evidence>
<name>A0AAN9TE32_9HEMI</name>
<dbReference type="PROSITE" id="PS50092">
    <property type="entry name" value="TSP1"/>
    <property type="match status" value="2"/>
</dbReference>
<dbReference type="NCBIfam" id="NF038123">
    <property type="entry name" value="NF038123_dom"/>
    <property type="match status" value="1"/>
</dbReference>
<comment type="caution">
    <text evidence="10">The sequence shown here is derived from an EMBL/GenBank/DDBJ whole genome shotgun (WGS) entry which is preliminary data.</text>
</comment>
<evidence type="ECO:0000256" key="6">
    <source>
        <dbReference type="ARBA" id="ARBA00030964"/>
    </source>
</evidence>
<reference evidence="10 11" key="1">
    <citation type="submission" date="2024-03" db="EMBL/GenBank/DDBJ databases">
        <title>Adaptation during the transition from Ophiocordyceps entomopathogen to insect associate is accompanied by gene loss and intensified selection.</title>
        <authorList>
            <person name="Ward C.M."/>
            <person name="Onetto C.A."/>
            <person name="Borneman A.R."/>
        </authorList>
    </citation>
    <scope>NUCLEOTIDE SEQUENCE [LARGE SCALE GENOMIC DNA]</scope>
    <source>
        <strain evidence="10">AWRI1</strain>
        <tissue evidence="10">Single Adult Female</tissue>
    </source>
</reference>
<feature type="domain" description="Spondin" evidence="9">
    <location>
        <begin position="67"/>
        <end position="260"/>
    </location>
</feature>
<gene>
    <name evidence="10" type="ORF">V9T40_014199</name>
</gene>
<dbReference type="InterPro" id="IPR009465">
    <property type="entry name" value="Spondin_N"/>
</dbReference>
<keyword evidence="5" id="KW-0130">Cell adhesion</keyword>
<evidence type="ECO:0000256" key="7">
    <source>
        <dbReference type="SAM" id="MobiDB-lite"/>
    </source>
</evidence>
<keyword evidence="11" id="KW-1185">Reference proteome</keyword>
<dbReference type="SUPFAM" id="SSF82895">
    <property type="entry name" value="TSP-1 type 1 repeat"/>
    <property type="match status" value="2"/>
</dbReference>
<proteinExistence type="predicted"/>